<evidence type="ECO:0000313" key="12">
    <source>
        <dbReference type="EMBL" id="KAK3850898.1"/>
    </source>
</evidence>
<dbReference type="AlphaFoldDB" id="A0AAE1BIF8"/>
<dbReference type="Pfam" id="PF03189">
    <property type="entry name" value="Otopetrin"/>
    <property type="match status" value="1"/>
</dbReference>
<comment type="subcellular location">
    <subcellularLocation>
        <location evidence="1">Cell membrane</location>
        <topology evidence="1">Multi-pass membrane protein</topology>
    </subcellularLocation>
</comment>
<dbReference type="PANTHER" id="PTHR21522">
    <property type="entry name" value="PROTON CHANNEL OTOP"/>
    <property type="match status" value="1"/>
</dbReference>
<sequence length="183" mass="20804">CVLNVPVRGLHPGHHVYLRHSDRRQLPLHLSQQRKPHQQDDPEVGSITSFETLKRAHITRSKTSRTSFYLRVGALVFGLGTVYIPTDALLFVNSEVIVEKFGQIARFGFMHLVATNIAVWVRMVVWESAVIWIEDSYANKGPSEIPEQAEQVLRLYTCFNNNSLGRLWTDAQPYLFPSSSNTA</sequence>
<dbReference type="GO" id="GO:0015252">
    <property type="term" value="F:proton channel activity"/>
    <property type="evidence" value="ECO:0007669"/>
    <property type="project" value="InterPro"/>
</dbReference>
<keyword evidence="8" id="KW-0406">Ion transport</keyword>
<dbReference type="EMBL" id="JAWQEG010008146">
    <property type="protein sequence ID" value="KAK3850898.1"/>
    <property type="molecule type" value="Genomic_DNA"/>
</dbReference>
<evidence type="ECO:0000256" key="3">
    <source>
        <dbReference type="ARBA" id="ARBA00022448"/>
    </source>
</evidence>
<comment type="caution">
    <text evidence="12">The sequence shown here is derived from an EMBL/GenBank/DDBJ whole genome shotgun (WGS) entry which is preliminary data.</text>
</comment>
<gene>
    <name evidence="12" type="ORF">Pcinc_042419</name>
</gene>
<accession>A0AAE1BIF8</accession>
<evidence type="ECO:0000256" key="6">
    <source>
        <dbReference type="ARBA" id="ARBA00022781"/>
    </source>
</evidence>
<keyword evidence="5 11" id="KW-0812">Transmembrane</keyword>
<keyword evidence="9 11" id="KW-0472">Membrane</keyword>
<keyword evidence="13" id="KW-1185">Reference proteome</keyword>
<proteinExistence type="inferred from homology"/>
<organism evidence="12 13">
    <name type="scientific">Petrolisthes cinctipes</name>
    <name type="common">Flat porcelain crab</name>
    <dbReference type="NCBI Taxonomy" id="88211"/>
    <lineage>
        <taxon>Eukaryota</taxon>
        <taxon>Metazoa</taxon>
        <taxon>Ecdysozoa</taxon>
        <taxon>Arthropoda</taxon>
        <taxon>Crustacea</taxon>
        <taxon>Multicrustacea</taxon>
        <taxon>Malacostraca</taxon>
        <taxon>Eumalacostraca</taxon>
        <taxon>Eucarida</taxon>
        <taxon>Decapoda</taxon>
        <taxon>Pleocyemata</taxon>
        <taxon>Anomura</taxon>
        <taxon>Galatheoidea</taxon>
        <taxon>Porcellanidae</taxon>
        <taxon>Petrolisthes</taxon>
    </lineage>
</organism>
<evidence type="ECO:0000256" key="10">
    <source>
        <dbReference type="ARBA" id="ARBA00023303"/>
    </source>
</evidence>
<keyword evidence="4" id="KW-1003">Cell membrane</keyword>
<protein>
    <submittedName>
        <fullName evidence="12">Uncharacterized protein</fullName>
    </submittedName>
</protein>
<keyword evidence="10" id="KW-0407">Ion channel</keyword>
<dbReference type="InterPro" id="IPR004878">
    <property type="entry name" value="Otopetrin"/>
</dbReference>
<evidence type="ECO:0000256" key="8">
    <source>
        <dbReference type="ARBA" id="ARBA00023065"/>
    </source>
</evidence>
<evidence type="ECO:0000256" key="11">
    <source>
        <dbReference type="SAM" id="Phobius"/>
    </source>
</evidence>
<evidence type="ECO:0000313" key="13">
    <source>
        <dbReference type="Proteomes" id="UP001286313"/>
    </source>
</evidence>
<keyword evidence="6" id="KW-0375">Hydrogen ion transport</keyword>
<reference evidence="12" key="1">
    <citation type="submission" date="2023-10" db="EMBL/GenBank/DDBJ databases">
        <title>Genome assemblies of two species of porcelain crab, Petrolisthes cinctipes and Petrolisthes manimaculis (Anomura: Porcellanidae).</title>
        <authorList>
            <person name="Angst P."/>
        </authorList>
    </citation>
    <scope>NUCLEOTIDE SEQUENCE</scope>
    <source>
        <strain evidence="12">PB745_01</strain>
        <tissue evidence="12">Gill</tissue>
    </source>
</reference>
<name>A0AAE1BIF8_PETCI</name>
<evidence type="ECO:0000256" key="1">
    <source>
        <dbReference type="ARBA" id="ARBA00004651"/>
    </source>
</evidence>
<evidence type="ECO:0000256" key="5">
    <source>
        <dbReference type="ARBA" id="ARBA00022692"/>
    </source>
</evidence>
<evidence type="ECO:0000256" key="7">
    <source>
        <dbReference type="ARBA" id="ARBA00022989"/>
    </source>
</evidence>
<feature type="transmembrane region" description="Helical" evidence="11">
    <location>
        <begin position="68"/>
        <end position="84"/>
    </location>
</feature>
<comment type="similarity">
    <text evidence="2">Belongs to the otopetrin family.</text>
</comment>
<keyword evidence="7 11" id="KW-1133">Transmembrane helix</keyword>
<dbReference type="PANTHER" id="PTHR21522:SF32">
    <property type="entry name" value="OTOPETRIN-2"/>
    <property type="match status" value="1"/>
</dbReference>
<dbReference type="Proteomes" id="UP001286313">
    <property type="component" value="Unassembled WGS sequence"/>
</dbReference>
<dbReference type="GO" id="GO:0005886">
    <property type="term" value="C:plasma membrane"/>
    <property type="evidence" value="ECO:0007669"/>
    <property type="project" value="UniProtKB-SubCell"/>
</dbReference>
<evidence type="ECO:0000256" key="2">
    <source>
        <dbReference type="ARBA" id="ARBA00006513"/>
    </source>
</evidence>
<evidence type="ECO:0000256" key="9">
    <source>
        <dbReference type="ARBA" id="ARBA00023136"/>
    </source>
</evidence>
<feature type="transmembrane region" description="Helical" evidence="11">
    <location>
        <begin position="104"/>
        <end position="125"/>
    </location>
</feature>
<keyword evidence="3" id="KW-0813">Transport</keyword>
<evidence type="ECO:0000256" key="4">
    <source>
        <dbReference type="ARBA" id="ARBA00022475"/>
    </source>
</evidence>
<feature type="non-terminal residue" evidence="12">
    <location>
        <position position="1"/>
    </location>
</feature>